<keyword evidence="6" id="KW-0472">Membrane</keyword>
<dbReference type="PANTHER" id="PTHR31361">
    <property type="entry name" value="BETA-GLUCAN SYNTHESIS-ASSOCIATED PROTEIN KRE6-RELATED"/>
    <property type="match status" value="1"/>
</dbReference>
<keyword evidence="3" id="KW-0812">Transmembrane</keyword>
<dbReference type="InterPro" id="IPR013320">
    <property type="entry name" value="ConA-like_dom_sf"/>
</dbReference>
<keyword evidence="4" id="KW-0735">Signal-anchor</keyword>
<sequence>MTSSTIRQMNRTAIRNLIDPDTPESARTRIGVNGQELELVFSDEFNTPNRTFYPGDDSYWTAQDLWYGATQDLEWYDPDAVTTYNGALELRLDRFRNHGLDYRSGMLNSWNQTCFKGGVFEVSVSLPGPGGVGGLWPGAWTMGNLGRPGHLSTTEGLWPYTYNSCDAGITPNQSSSDGISHLPGQRLSACTCPSADHPTPGTGRGAPEIDIFEASASNGNGVVTQSFQVAPFDIWYYPDYEFTAFPNRNISDTNTYTGGPFQQAVSATTMLNNDWYDGKAYQTYAFEYAPGAGEGSYIAWLVGGDTMWTMDGRAVGPNGNIDSRVVSEEPMAMILNLGISNSWVWIDWANLVFPAVLRVDYVRWYQEKGKGSVTCDPEGYETTAYIRDHAEAYTNPNLTLWNETGYGWPENRLTSDC</sequence>
<name>A0A6A5YC20_9PEZI</name>
<dbReference type="GO" id="GO:0031505">
    <property type="term" value="P:fungal-type cell wall organization"/>
    <property type="evidence" value="ECO:0007669"/>
    <property type="project" value="TreeGrafter"/>
</dbReference>
<dbReference type="GO" id="GO:0005789">
    <property type="term" value="C:endoplasmic reticulum membrane"/>
    <property type="evidence" value="ECO:0007669"/>
    <property type="project" value="TreeGrafter"/>
</dbReference>
<keyword evidence="10" id="KW-0378">Hydrolase</keyword>
<evidence type="ECO:0000256" key="8">
    <source>
        <dbReference type="ARBA" id="ARBA00023316"/>
    </source>
</evidence>
<dbReference type="AlphaFoldDB" id="A0A6A5YC20"/>
<dbReference type="GO" id="GO:0006078">
    <property type="term" value="P:(1-&gt;6)-beta-D-glucan biosynthetic process"/>
    <property type="evidence" value="ECO:0007669"/>
    <property type="project" value="TreeGrafter"/>
</dbReference>
<evidence type="ECO:0000256" key="2">
    <source>
        <dbReference type="ARBA" id="ARBA00010962"/>
    </source>
</evidence>
<proteinExistence type="inferred from homology"/>
<dbReference type="GO" id="GO:0015926">
    <property type="term" value="F:glucosidase activity"/>
    <property type="evidence" value="ECO:0007669"/>
    <property type="project" value="TreeGrafter"/>
</dbReference>
<comment type="subcellular location">
    <subcellularLocation>
        <location evidence="1">Membrane</location>
        <topology evidence="1">Single-pass type II membrane protein</topology>
    </subcellularLocation>
</comment>
<evidence type="ECO:0000256" key="3">
    <source>
        <dbReference type="ARBA" id="ARBA00022692"/>
    </source>
</evidence>
<reference evidence="10" key="1">
    <citation type="journal article" date="2020" name="Stud. Mycol.">
        <title>101 Dothideomycetes genomes: a test case for predicting lifestyles and emergence of pathogens.</title>
        <authorList>
            <person name="Haridas S."/>
            <person name="Albert R."/>
            <person name="Binder M."/>
            <person name="Bloem J."/>
            <person name="Labutti K."/>
            <person name="Salamov A."/>
            <person name="Andreopoulos B."/>
            <person name="Baker S."/>
            <person name="Barry K."/>
            <person name="Bills G."/>
            <person name="Bluhm B."/>
            <person name="Cannon C."/>
            <person name="Castanera R."/>
            <person name="Culley D."/>
            <person name="Daum C."/>
            <person name="Ezra D."/>
            <person name="Gonzalez J."/>
            <person name="Henrissat B."/>
            <person name="Kuo A."/>
            <person name="Liang C."/>
            <person name="Lipzen A."/>
            <person name="Lutzoni F."/>
            <person name="Magnuson J."/>
            <person name="Mondo S."/>
            <person name="Nolan M."/>
            <person name="Ohm R."/>
            <person name="Pangilinan J."/>
            <person name="Park H.-J."/>
            <person name="Ramirez L."/>
            <person name="Alfaro M."/>
            <person name="Sun H."/>
            <person name="Tritt A."/>
            <person name="Yoshinaga Y."/>
            <person name="Zwiers L.-H."/>
            <person name="Turgeon B."/>
            <person name="Goodwin S."/>
            <person name="Spatafora J."/>
            <person name="Crous P."/>
            <person name="Grigoriev I."/>
        </authorList>
    </citation>
    <scope>NUCLEOTIDE SEQUENCE</scope>
    <source>
        <strain evidence="10">CBS 121410</strain>
    </source>
</reference>
<dbReference type="InterPro" id="IPR000757">
    <property type="entry name" value="Beta-glucanase-like"/>
</dbReference>
<dbReference type="PANTHER" id="PTHR31361:SF14">
    <property type="entry name" value="GH16 DOMAIN-CONTAINING PROTEIN"/>
    <property type="match status" value="1"/>
</dbReference>
<evidence type="ECO:0000256" key="7">
    <source>
        <dbReference type="ARBA" id="ARBA00023180"/>
    </source>
</evidence>
<dbReference type="InterPro" id="IPR005629">
    <property type="entry name" value="Skn1/Kre6/Sbg1"/>
</dbReference>
<dbReference type="Gene3D" id="2.60.120.200">
    <property type="match status" value="1"/>
</dbReference>
<evidence type="ECO:0000256" key="4">
    <source>
        <dbReference type="ARBA" id="ARBA00022968"/>
    </source>
</evidence>
<dbReference type="GO" id="GO:0005886">
    <property type="term" value="C:plasma membrane"/>
    <property type="evidence" value="ECO:0007669"/>
    <property type="project" value="TreeGrafter"/>
</dbReference>
<dbReference type="OrthoDB" id="412647at2759"/>
<keyword evidence="5" id="KW-1133">Transmembrane helix</keyword>
<protein>
    <submittedName>
        <fullName evidence="10">Glycoside hydrolase family 16 protein</fullName>
    </submittedName>
</protein>
<feature type="domain" description="GH16" evidence="9">
    <location>
        <begin position="12"/>
        <end position="370"/>
    </location>
</feature>
<comment type="similarity">
    <text evidence="2">Belongs to the SKN1/KRE6 family.</text>
</comment>
<accession>A0A6A5YC20</accession>
<dbReference type="PROSITE" id="PS51762">
    <property type="entry name" value="GH16_2"/>
    <property type="match status" value="1"/>
</dbReference>
<evidence type="ECO:0000256" key="1">
    <source>
        <dbReference type="ARBA" id="ARBA00004606"/>
    </source>
</evidence>
<organism evidence="10 11">
    <name type="scientific">Saccharata proteae CBS 121410</name>
    <dbReference type="NCBI Taxonomy" id="1314787"/>
    <lineage>
        <taxon>Eukaryota</taxon>
        <taxon>Fungi</taxon>
        <taxon>Dikarya</taxon>
        <taxon>Ascomycota</taxon>
        <taxon>Pezizomycotina</taxon>
        <taxon>Dothideomycetes</taxon>
        <taxon>Dothideomycetes incertae sedis</taxon>
        <taxon>Botryosphaeriales</taxon>
        <taxon>Saccharataceae</taxon>
        <taxon>Saccharata</taxon>
    </lineage>
</organism>
<gene>
    <name evidence="10" type="ORF">K490DRAFT_72207</name>
</gene>
<evidence type="ECO:0000256" key="6">
    <source>
        <dbReference type="ARBA" id="ARBA00023136"/>
    </source>
</evidence>
<keyword evidence="11" id="KW-1185">Reference proteome</keyword>
<keyword evidence="7" id="KW-0325">Glycoprotein</keyword>
<dbReference type="Pfam" id="PF03935">
    <property type="entry name" value="SKN1_KRE6_Sbg1"/>
    <property type="match status" value="1"/>
</dbReference>
<dbReference type="Proteomes" id="UP000799776">
    <property type="component" value="Unassembled WGS sequence"/>
</dbReference>
<evidence type="ECO:0000313" key="11">
    <source>
        <dbReference type="Proteomes" id="UP000799776"/>
    </source>
</evidence>
<evidence type="ECO:0000256" key="5">
    <source>
        <dbReference type="ARBA" id="ARBA00022989"/>
    </source>
</evidence>
<evidence type="ECO:0000259" key="9">
    <source>
        <dbReference type="PROSITE" id="PS51762"/>
    </source>
</evidence>
<evidence type="ECO:0000313" key="10">
    <source>
        <dbReference type="EMBL" id="KAF2089432.1"/>
    </source>
</evidence>
<dbReference type="SUPFAM" id="SSF49899">
    <property type="entry name" value="Concanavalin A-like lectins/glucanases"/>
    <property type="match status" value="1"/>
</dbReference>
<keyword evidence="8" id="KW-0961">Cell wall biogenesis/degradation</keyword>
<dbReference type="EMBL" id="ML978714">
    <property type="protein sequence ID" value="KAF2089432.1"/>
    <property type="molecule type" value="Genomic_DNA"/>
</dbReference>